<accession>A0A7J6WD08</accession>
<keyword evidence="2" id="KW-1185">Reference proteome</keyword>
<name>A0A7J6WD08_THATH</name>
<gene>
    <name evidence="1" type="ORF">FRX31_016149</name>
</gene>
<evidence type="ECO:0000313" key="1">
    <source>
        <dbReference type="EMBL" id="KAF5194265.1"/>
    </source>
</evidence>
<organism evidence="1 2">
    <name type="scientific">Thalictrum thalictroides</name>
    <name type="common">Rue-anemone</name>
    <name type="synonym">Anemone thalictroides</name>
    <dbReference type="NCBI Taxonomy" id="46969"/>
    <lineage>
        <taxon>Eukaryota</taxon>
        <taxon>Viridiplantae</taxon>
        <taxon>Streptophyta</taxon>
        <taxon>Embryophyta</taxon>
        <taxon>Tracheophyta</taxon>
        <taxon>Spermatophyta</taxon>
        <taxon>Magnoliopsida</taxon>
        <taxon>Ranunculales</taxon>
        <taxon>Ranunculaceae</taxon>
        <taxon>Thalictroideae</taxon>
        <taxon>Thalictrum</taxon>
    </lineage>
</organism>
<dbReference type="OrthoDB" id="5857104at2759"/>
<comment type="caution">
    <text evidence="1">The sequence shown here is derived from an EMBL/GenBank/DDBJ whole genome shotgun (WGS) entry which is preliminary data.</text>
</comment>
<evidence type="ECO:0000313" key="2">
    <source>
        <dbReference type="Proteomes" id="UP000554482"/>
    </source>
</evidence>
<dbReference type="AlphaFoldDB" id="A0A7J6WD08"/>
<dbReference type="EMBL" id="JABWDY010018958">
    <property type="protein sequence ID" value="KAF5194265.1"/>
    <property type="molecule type" value="Genomic_DNA"/>
</dbReference>
<reference evidence="1 2" key="1">
    <citation type="submission" date="2020-06" db="EMBL/GenBank/DDBJ databases">
        <title>Transcriptomic and genomic resources for Thalictrum thalictroides and T. hernandezii: Facilitating candidate gene discovery in an emerging model plant lineage.</title>
        <authorList>
            <person name="Arias T."/>
            <person name="Riano-Pachon D.M."/>
            <person name="Di Stilio V.S."/>
        </authorList>
    </citation>
    <scope>NUCLEOTIDE SEQUENCE [LARGE SCALE GENOMIC DNA]</scope>
    <source>
        <strain evidence="2">cv. WT478/WT964</strain>
        <tissue evidence="1">Leaves</tissue>
    </source>
</reference>
<dbReference type="Proteomes" id="UP000554482">
    <property type="component" value="Unassembled WGS sequence"/>
</dbReference>
<protein>
    <submittedName>
        <fullName evidence="1">Uncharacterized protein</fullName>
    </submittedName>
</protein>
<proteinExistence type="predicted"/>
<sequence length="114" mass="12225">MSDDVQASVEADTGNKSAMLRKKLLPLEAIYEDMHRVLASPHNVSAMSDRLNVSETTGKTAVDTVNLLVPNGGDSISPSKSIDVEMVDAENNDIDVVPKRCAAQTEGEVIVLDE</sequence>